<evidence type="ECO:0000259" key="10">
    <source>
        <dbReference type="PROSITE" id="PS50994"/>
    </source>
</evidence>
<keyword evidence="2" id="KW-0808">Transferase</keyword>
<dbReference type="Gene3D" id="1.10.340.70">
    <property type="match status" value="1"/>
</dbReference>
<dbReference type="GO" id="GO:0005634">
    <property type="term" value="C:nucleus"/>
    <property type="evidence" value="ECO:0007669"/>
    <property type="project" value="UniProtKB-ARBA"/>
</dbReference>
<dbReference type="GO" id="GO:0016787">
    <property type="term" value="F:hydrolase activity"/>
    <property type="evidence" value="ECO:0007669"/>
    <property type="project" value="UniProtKB-KW"/>
</dbReference>
<evidence type="ECO:0000256" key="3">
    <source>
        <dbReference type="ARBA" id="ARBA00022695"/>
    </source>
</evidence>
<dbReference type="EC" id="2.7.7.49" evidence="1"/>
<dbReference type="Pfam" id="PF17921">
    <property type="entry name" value="Integrase_H2C2"/>
    <property type="match status" value="1"/>
</dbReference>
<dbReference type="Gene3D" id="3.30.70.270">
    <property type="match status" value="2"/>
</dbReference>
<evidence type="ECO:0000256" key="2">
    <source>
        <dbReference type="ARBA" id="ARBA00022679"/>
    </source>
</evidence>
<evidence type="ECO:0000313" key="11">
    <source>
        <dbReference type="EMBL" id="KAJ5311055.1"/>
    </source>
</evidence>
<feature type="region of interest" description="Disordered" evidence="9">
    <location>
        <begin position="824"/>
        <end position="866"/>
    </location>
</feature>
<feature type="compositionally biased region" description="Basic and acidic residues" evidence="9">
    <location>
        <begin position="824"/>
        <end position="833"/>
    </location>
</feature>
<dbReference type="Proteomes" id="UP001147746">
    <property type="component" value="Unassembled WGS sequence"/>
</dbReference>
<dbReference type="InterPro" id="IPR041373">
    <property type="entry name" value="RT_RNaseH"/>
</dbReference>
<dbReference type="Gene3D" id="3.30.420.10">
    <property type="entry name" value="Ribonuclease H-like superfamily/Ribonuclease H"/>
    <property type="match status" value="2"/>
</dbReference>
<reference evidence="11" key="1">
    <citation type="submission" date="2022-12" db="EMBL/GenBank/DDBJ databases">
        <authorList>
            <person name="Petersen C."/>
        </authorList>
    </citation>
    <scope>NUCLEOTIDE SEQUENCE</scope>
    <source>
        <strain evidence="11">IBT 21472</strain>
    </source>
</reference>
<protein>
    <recommendedName>
        <fullName evidence="1">RNA-directed DNA polymerase</fullName>
        <ecNumber evidence="1">2.7.7.49</ecNumber>
    </recommendedName>
</protein>
<feature type="region of interest" description="Disordered" evidence="9">
    <location>
        <begin position="202"/>
        <end position="250"/>
    </location>
</feature>
<keyword evidence="3" id="KW-0548">Nucleotidyltransferase</keyword>
<evidence type="ECO:0000256" key="7">
    <source>
        <dbReference type="ARBA" id="ARBA00022884"/>
    </source>
</evidence>
<dbReference type="InterPro" id="IPR021109">
    <property type="entry name" value="Peptidase_aspartic_dom_sf"/>
</dbReference>
<dbReference type="Gene3D" id="3.10.10.10">
    <property type="entry name" value="HIV Type 1 Reverse Transcriptase, subunit A, domain 1"/>
    <property type="match status" value="1"/>
</dbReference>
<feature type="compositionally biased region" description="Low complexity" evidence="9">
    <location>
        <begin position="213"/>
        <end position="224"/>
    </location>
</feature>
<sequence length="2006" mass="227115">MPIPYTVQVPHFSALPAPGSPGAPYFDETDVSEFLEKLQDTCFRCGVKNNEDIMGILPQYCAKVTKSWVKRQSSWLKKDWDTFKEDFLEHFYDDDSEQQRYTKTYLQSLAQVKRTMQDNIRSYLNEFDDISGRVHSKGEVSDVDRASLLIQGLPQQLKEKIIRRHSRKQLPRGTLITYSEAYIAIRSYVREETDIQRILSTVESPPNSSKSAQQLHPPQTQHTTAARPQEYRQPITIQSQRQDDQDRKLKEMQSQMEALALKVQAGRDMRNDVRYEPDRRGPSNGLGANPPPRYWTCGGAHFSRPDQCAAIRDMQGRGIMHYDAMNQMVLGTIEQPGPRLRVVPGQLNQQTFQAQYDSWKNQGSYGATTQLGSNAVRATIPVSTHPTDPNASQQPIYLSDTATDLYPAPVRSVTATLLGTAPAWERLEESEDEEAIIPYGAVNAIEGRPVKRRRDQDIARTRNSQTGRYQPHVEDADDDVMQDEQPEETQTVRPQREAVQLHNHAPRRIRGPIDPDIVQRRSQLSDVVMRKIWDTEITLTIGELAGTAPRIRAGMGKGVSMEVINQRINEVLSQAQAQTNFTSASLPKQIEDKIGQIVRDAVEYHQETGSPIYVKDLAAKVNFQGVQLSGVQPVTSPREYSRDLLFVTVSVGGQVVRACIDTGSSVNIIRREIAHSMQAQMRLKPRLKLVPVDGGEFAVGACIESLPINVGDVVTESHTMVGDGCTNDLLLGRIWAKDALLQTSEKGDGRVICTISSHDRRKRVSFEAYHPRNGGSFYEDQLWYSTATAIPALPLAAKSFVQSIRLLAPSNVVNALIIKEETSKTPRKDENNKIRRHGEKAGSTPLGDRFSAEKPPPSRSALSVWHSAEPHRQYTWSSTTHFDEVEYRTSFTAHNLLANPKQWPSNVFRPKNQVLLGAQVNTLYKRKADKIQPVNSSDSDGSIPAGNPDWQNVCLEKYHSKYRATDTPSEFDDLLRPRIATIARGARLTPEREESMLVGSGLLPKEKLLLRELLFKREGVLAWSWEHMSRIHEEVMPAQRIKTIPHEAWQHPGFKIPRALGPVINDMLRDRLRKGVLEPCDGPYRNPWFLVKKKSAGKYRLINAAMLINKVTKRDANMPPDADEFAEEFAGLALTSLVDLYSGYDQISLAEEDRDLTAIQTPLGLLRQTTILQGAANSVAQFQRVVSWILQPIFGTIARSFLDDVAIKGPRTRYNNEFAKPGIRKFVLEHLQNLDETLYLLELAGAAVSAEKSQFAMSGIEVVGWICDIHGRRAEENKVAKLLDWPTPLNKDELRSFVGLAVYFRILVAGFQIIMDCLYACLRKNTPFQWGAKQQAAFDTVKELLSSFPTVLPIDYAFQPLMIVVAVDASGKGWGAVLMQERDGVRKPARYESGAWTETQLTYDAGKLECRAVLMALKKFRHWLYGIHFVLETDAKTLVSQLNRPATDLPGALVTRWMAWIRLFDFDVKHVSGRKNGAADGLSRRPATKKEVQQQQQEVDVDDFIDAEVSYLRASCFPARATITNGDEELADNPATLPLENSYSTESQDIARYLTTLRRPPEMSRSHFYYFKRKCLKFVVQDSHLFYRHKGKTEIMRRVLDKKEDQQKALHGAHTELSHKGREATYALLKLRYYWSRMFEDTVTFVRTCVECQARDPTRMHEPAVASKNLRLFDKWFIDTTRMPDENGVKSVVQGRDSVSGWVEARVLVSADSEAIQAFIHEDIICRHGYPREIVMDDGPENRSKTLKFLEDRGVKKVTISAYHPGSNGPVERAMRTLKDALSKMTGGYPTGDISTPKNRWRPHFHAALMADRVTVNATTGISPYYFLFGIHAVLPVELEIPTWSTLPWETVQDRSSLIAMRARQIERREKDIEEAILRMNRLKENNAGYFDDHHRTRDASLKKDDYVLLHDSQRSSDMTSIQKLRFRWLGPYQIESVKGNGSYSIRELDGTVLRHVGDKNADAINGDRLKRFYPRGIGDSSEIQSVAQTGQLRKRRPIGRPRAGQ</sequence>
<keyword evidence="5" id="KW-0255">Endonuclease</keyword>
<dbReference type="Pfam" id="PF17917">
    <property type="entry name" value="RT_RNaseH"/>
    <property type="match status" value="1"/>
</dbReference>
<dbReference type="CDD" id="cd09274">
    <property type="entry name" value="RNase_HI_RT_Ty3"/>
    <property type="match status" value="1"/>
</dbReference>
<keyword evidence="12" id="KW-1185">Reference proteome</keyword>
<dbReference type="InterPro" id="IPR043502">
    <property type="entry name" value="DNA/RNA_pol_sf"/>
</dbReference>
<dbReference type="InterPro" id="IPR041588">
    <property type="entry name" value="Integrase_H2C2"/>
</dbReference>
<dbReference type="PANTHER" id="PTHR37984">
    <property type="entry name" value="PROTEIN CBG26694"/>
    <property type="match status" value="1"/>
</dbReference>
<name>A0A9W9PTD7_9EURO</name>
<dbReference type="GO" id="GO:0003723">
    <property type="term" value="F:RNA binding"/>
    <property type="evidence" value="ECO:0007669"/>
    <property type="project" value="UniProtKB-KW"/>
</dbReference>
<gene>
    <name evidence="11" type="ORF">N7476_006915</name>
</gene>
<dbReference type="GO" id="GO:0003964">
    <property type="term" value="F:RNA-directed DNA polymerase activity"/>
    <property type="evidence" value="ECO:0007669"/>
    <property type="project" value="UniProtKB-KW"/>
</dbReference>
<dbReference type="InterPro" id="IPR050951">
    <property type="entry name" value="Retrovirus_Pol_polyprotein"/>
</dbReference>
<evidence type="ECO:0000313" key="12">
    <source>
        <dbReference type="Proteomes" id="UP001147746"/>
    </source>
</evidence>
<evidence type="ECO:0000256" key="6">
    <source>
        <dbReference type="ARBA" id="ARBA00022801"/>
    </source>
</evidence>
<evidence type="ECO:0000256" key="1">
    <source>
        <dbReference type="ARBA" id="ARBA00012493"/>
    </source>
</evidence>
<proteinExistence type="predicted"/>
<dbReference type="SUPFAM" id="SSF56672">
    <property type="entry name" value="DNA/RNA polymerases"/>
    <property type="match status" value="1"/>
</dbReference>
<evidence type="ECO:0000256" key="8">
    <source>
        <dbReference type="ARBA" id="ARBA00022918"/>
    </source>
</evidence>
<dbReference type="EMBL" id="JAPZBO010000007">
    <property type="protein sequence ID" value="KAJ5311055.1"/>
    <property type="molecule type" value="Genomic_DNA"/>
</dbReference>
<dbReference type="CDD" id="cd00303">
    <property type="entry name" value="retropepsin_like"/>
    <property type="match status" value="1"/>
</dbReference>
<keyword evidence="4" id="KW-0540">Nuclease</keyword>
<keyword evidence="8" id="KW-0695">RNA-directed DNA polymerase</keyword>
<evidence type="ECO:0000256" key="4">
    <source>
        <dbReference type="ARBA" id="ARBA00022722"/>
    </source>
</evidence>
<dbReference type="InterPro" id="IPR000477">
    <property type="entry name" value="RT_dom"/>
</dbReference>
<evidence type="ECO:0000256" key="9">
    <source>
        <dbReference type="SAM" id="MobiDB-lite"/>
    </source>
</evidence>
<dbReference type="CDD" id="cd01647">
    <property type="entry name" value="RT_LTR"/>
    <property type="match status" value="1"/>
</dbReference>
<dbReference type="GO" id="GO:0015074">
    <property type="term" value="P:DNA integration"/>
    <property type="evidence" value="ECO:0007669"/>
    <property type="project" value="InterPro"/>
</dbReference>
<feature type="domain" description="Integrase catalytic" evidence="10">
    <location>
        <begin position="1659"/>
        <end position="1832"/>
    </location>
</feature>
<dbReference type="SUPFAM" id="SSF53098">
    <property type="entry name" value="Ribonuclease H-like"/>
    <property type="match status" value="1"/>
</dbReference>
<feature type="compositionally biased region" description="Basic and acidic residues" evidence="9">
    <location>
        <begin position="241"/>
        <end position="250"/>
    </location>
</feature>
<dbReference type="InterPro" id="IPR001584">
    <property type="entry name" value="Integrase_cat-core"/>
</dbReference>
<organism evidence="11 12">
    <name type="scientific">Penicillium atrosanguineum</name>
    <dbReference type="NCBI Taxonomy" id="1132637"/>
    <lineage>
        <taxon>Eukaryota</taxon>
        <taxon>Fungi</taxon>
        <taxon>Dikarya</taxon>
        <taxon>Ascomycota</taxon>
        <taxon>Pezizomycotina</taxon>
        <taxon>Eurotiomycetes</taxon>
        <taxon>Eurotiomycetidae</taxon>
        <taxon>Eurotiales</taxon>
        <taxon>Aspergillaceae</taxon>
        <taxon>Penicillium</taxon>
    </lineage>
</organism>
<feature type="region of interest" description="Disordered" evidence="9">
    <location>
        <begin position="453"/>
        <end position="498"/>
    </location>
</feature>
<feature type="compositionally biased region" description="Polar residues" evidence="9">
    <location>
        <begin position="202"/>
        <end position="212"/>
    </location>
</feature>
<keyword evidence="7" id="KW-0694">RNA-binding</keyword>
<accession>A0A9W9PTD7</accession>
<dbReference type="SUPFAM" id="SSF50630">
    <property type="entry name" value="Acid proteases"/>
    <property type="match status" value="1"/>
</dbReference>
<dbReference type="Gene3D" id="2.40.70.10">
    <property type="entry name" value="Acid Proteases"/>
    <property type="match status" value="1"/>
</dbReference>
<reference evidence="11" key="2">
    <citation type="journal article" date="2023" name="IMA Fungus">
        <title>Comparative genomic study of the Penicillium genus elucidates a diverse pangenome and 15 lateral gene transfer events.</title>
        <authorList>
            <person name="Petersen C."/>
            <person name="Sorensen T."/>
            <person name="Nielsen M.R."/>
            <person name="Sondergaard T.E."/>
            <person name="Sorensen J.L."/>
            <person name="Fitzpatrick D.A."/>
            <person name="Frisvad J.C."/>
            <person name="Nielsen K.L."/>
        </authorList>
    </citation>
    <scope>NUCLEOTIDE SEQUENCE</scope>
    <source>
        <strain evidence="11">IBT 21472</strain>
    </source>
</reference>
<feature type="compositionally biased region" description="Acidic residues" evidence="9">
    <location>
        <begin position="475"/>
        <end position="487"/>
    </location>
</feature>
<dbReference type="Pfam" id="PF00078">
    <property type="entry name" value="RVT_1"/>
    <property type="match status" value="1"/>
</dbReference>
<feature type="region of interest" description="Disordered" evidence="9">
    <location>
        <begin position="1476"/>
        <end position="1496"/>
    </location>
</feature>
<dbReference type="PANTHER" id="PTHR37984:SF5">
    <property type="entry name" value="PROTEIN NYNRIN-LIKE"/>
    <property type="match status" value="1"/>
</dbReference>
<comment type="caution">
    <text evidence="11">The sequence shown here is derived from an EMBL/GenBank/DDBJ whole genome shotgun (WGS) entry which is preliminary data.</text>
</comment>
<dbReference type="GO" id="GO:0004519">
    <property type="term" value="F:endonuclease activity"/>
    <property type="evidence" value="ECO:0007669"/>
    <property type="project" value="UniProtKB-KW"/>
</dbReference>
<dbReference type="InterPro" id="IPR036397">
    <property type="entry name" value="RNaseH_sf"/>
</dbReference>
<dbReference type="PROSITE" id="PS50994">
    <property type="entry name" value="INTEGRASE"/>
    <property type="match status" value="1"/>
</dbReference>
<dbReference type="Pfam" id="PF13650">
    <property type="entry name" value="Asp_protease_2"/>
    <property type="match status" value="1"/>
</dbReference>
<evidence type="ECO:0000256" key="5">
    <source>
        <dbReference type="ARBA" id="ARBA00022759"/>
    </source>
</evidence>
<dbReference type="InterPro" id="IPR043128">
    <property type="entry name" value="Rev_trsase/Diguanyl_cyclase"/>
</dbReference>
<keyword evidence="6" id="KW-0378">Hydrolase</keyword>
<dbReference type="InterPro" id="IPR012337">
    <property type="entry name" value="RNaseH-like_sf"/>
</dbReference>